<proteinExistence type="inferred from homology"/>
<dbReference type="AlphaFoldDB" id="A0A117MQJ1"/>
<dbReference type="InterPro" id="IPR047865">
    <property type="entry name" value="Ribosomal_uL10_bac_type"/>
</dbReference>
<evidence type="ECO:0000256" key="4">
    <source>
        <dbReference type="ARBA" id="ARBA00023274"/>
    </source>
</evidence>
<comment type="caution">
    <text evidence="7">The sequence shown here is derived from an EMBL/GenBank/DDBJ whole genome shotgun (WGS) entry which is preliminary data.</text>
</comment>
<gene>
    <name evidence="6" type="primary">rplJ</name>
    <name evidence="7" type="ORF">ASB62_04405</name>
</gene>
<dbReference type="NCBIfam" id="NF000955">
    <property type="entry name" value="PRK00099.1-1"/>
    <property type="match status" value="1"/>
</dbReference>
<keyword evidence="4 6" id="KW-0687">Ribonucleoprotein</keyword>
<dbReference type="EMBL" id="LMBR01000100">
    <property type="protein sequence ID" value="KUL30279.1"/>
    <property type="molecule type" value="Genomic_DNA"/>
</dbReference>
<sequence>MKRDKKEQVVQEVAEKIGRSQGIYLTEYQGLNVAKMAELRNEFRKAGIEYKVVKNTLVKQALQQLEQADKLADGLKSTTAVAFGYDDPIAPAKIIRKFSKTNEALKFKMASIDGIVYGDDKLVMLSEMLSKTENIGRTAGIINNVVSSVPMVVNAVMRNLVSVLDQVAKQKQ</sequence>
<dbReference type="HAMAP" id="MF_00362">
    <property type="entry name" value="Ribosomal_uL10"/>
    <property type="match status" value="1"/>
</dbReference>
<evidence type="ECO:0000313" key="8">
    <source>
        <dbReference type="Proteomes" id="UP000053937"/>
    </source>
</evidence>
<dbReference type="GO" id="GO:0003735">
    <property type="term" value="F:structural constituent of ribosome"/>
    <property type="evidence" value="ECO:0007669"/>
    <property type="project" value="InterPro"/>
</dbReference>
<dbReference type="SUPFAM" id="SSF160369">
    <property type="entry name" value="Ribosomal protein L10-like"/>
    <property type="match status" value="1"/>
</dbReference>
<comment type="similarity">
    <text evidence="2 6">Belongs to the universal ribosomal protein uL10 family.</text>
</comment>
<protein>
    <recommendedName>
        <fullName evidence="5 6">Large ribosomal subunit protein uL10</fullName>
    </recommendedName>
</protein>
<comment type="function">
    <text evidence="1 6">Forms part of the ribosomal stalk, playing a central role in the interaction of the ribosome with GTP-bound translation factors.</text>
</comment>
<dbReference type="GO" id="GO:0015934">
    <property type="term" value="C:large ribosomal subunit"/>
    <property type="evidence" value="ECO:0007669"/>
    <property type="project" value="InterPro"/>
</dbReference>
<reference evidence="7 8" key="1">
    <citation type="submission" date="2015-10" db="EMBL/GenBank/DDBJ databases">
        <title>Draft Genome Sequence of Chlorobium limicola strain Frasassi Growing under Artificial Lighting in the Frasassi Cave System.</title>
        <authorList>
            <person name="Mansor M."/>
            <person name="Macalady J."/>
        </authorList>
    </citation>
    <scope>NUCLEOTIDE SEQUENCE [LARGE SCALE GENOMIC DNA]</scope>
    <source>
        <strain evidence="7 8">Frasassi</strain>
    </source>
</reference>
<evidence type="ECO:0000256" key="5">
    <source>
        <dbReference type="ARBA" id="ARBA00035202"/>
    </source>
</evidence>
<dbReference type="Proteomes" id="UP000053937">
    <property type="component" value="Unassembled WGS sequence"/>
</dbReference>
<keyword evidence="6" id="KW-0699">rRNA-binding</keyword>
<evidence type="ECO:0000313" key="7">
    <source>
        <dbReference type="EMBL" id="KUL30279.1"/>
    </source>
</evidence>
<dbReference type="InterPro" id="IPR002363">
    <property type="entry name" value="Ribosomal_uL10_CS_bac"/>
</dbReference>
<dbReference type="InterPro" id="IPR022973">
    <property type="entry name" value="Ribosomal_uL10_bac"/>
</dbReference>
<dbReference type="PANTHER" id="PTHR11560">
    <property type="entry name" value="39S RIBOSOMAL PROTEIN L10, MITOCHONDRIAL"/>
    <property type="match status" value="1"/>
</dbReference>
<evidence type="ECO:0000256" key="6">
    <source>
        <dbReference type="HAMAP-Rule" id="MF_00362"/>
    </source>
</evidence>
<name>A0A117MQJ1_CHLLI</name>
<accession>A0A117MQJ1</accession>
<dbReference type="Pfam" id="PF00466">
    <property type="entry name" value="Ribosomal_L10"/>
    <property type="match status" value="1"/>
</dbReference>
<dbReference type="CDD" id="cd05797">
    <property type="entry name" value="Ribosomal_L10"/>
    <property type="match status" value="1"/>
</dbReference>
<dbReference type="GO" id="GO:0006412">
    <property type="term" value="P:translation"/>
    <property type="evidence" value="ECO:0007669"/>
    <property type="project" value="UniProtKB-UniRule"/>
</dbReference>
<evidence type="ECO:0000256" key="2">
    <source>
        <dbReference type="ARBA" id="ARBA00008889"/>
    </source>
</evidence>
<dbReference type="RefSeq" id="WP_059138797.1">
    <property type="nucleotide sequence ID" value="NZ_LMBR01000100.1"/>
</dbReference>
<keyword evidence="6" id="KW-0694">RNA-binding</keyword>
<keyword evidence="3 6" id="KW-0689">Ribosomal protein</keyword>
<evidence type="ECO:0000256" key="1">
    <source>
        <dbReference type="ARBA" id="ARBA00002633"/>
    </source>
</evidence>
<dbReference type="InterPro" id="IPR043141">
    <property type="entry name" value="Ribosomal_uL10-like_sf"/>
</dbReference>
<dbReference type="InterPro" id="IPR001790">
    <property type="entry name" value="Ribosomal_uL10"/>
</dbReference>
<dbReference type="GO" id="GO:0070180">
    <property type="term" value="F:large ribosomal subunit rRNA binding"/>
    <property type="evidence" value="ECO:0007669"/>
    <property type="project" value="UniProtKB-UniRule"/>
</dbReference>
<comment type="subunit">
    <text evidence="6">Part of the ribosomal stalk of the 50S ribosomal subunit. The N-terminus interacts with L11 and the large rRNA to form the base of the stalk. The C-terminus forms an elongated spine to which L12 dimers bind in a sequential fashion forming a multimeric L10(L12)X complex.</text>
</comment>
<dbReference type="OrthoDB" id="1523686at2"/>
<dbReference type="Gene3D" id="3.30.70.1730">
    <property type="match status" value="1"/>
</dbReference>
<dbReference type="Gene3D" id="6.10.250.290">
    <property type="match status" value="1"/>
</dbReference>
<keyword evidence="8" id="KW-1185">Reference proteome</keyword>
<organism evidence="7 8">
    <name type="scientific">Chlorobium limicola</name>
    <dbReference type="NCBI Taxonomy" id="1092"/>
    <lineage>
        <taxon>Bacteria</taxon>
        <taxon>Pseudomonadati</taxon>
        <taxon>Chlorobiota</taxon>
        <taxon>Chlorobiia</taxon>
        <taxon>Chlorobiales</taxon>
        <taxon>Chlorobiaceae</taxon>
        <taxon>Chlorobium/Pelodictyon group</taxon>
        <taxon>Chlorobium</taxon>
    </lineage>
</organism>
<evidence type="ECO:0000256" key="3">
    <source>
        <dbReference type="ARBA" id="ARBA00022980"/>
    </source>
</evidence>
<dbReference type="PROSITE" id="PS01109">
    <property type="entry name" value="RIBOSOMAL_L10"/>
    <property type="match status" value="1"/>
</dbReference>